<dbReference type="EMBL" id="BGZN01000005">
    <property type="protein sequence ID" value="GBR73033.1"/>
    <property type="molecule type" value="Genomic_DNA"/>
</dbReference>
<protein>
    <recommendedName>
        <fullName evidence="1">EF-hand domain-containing protein</fullName>
    </recommendedName>
</protein>
<comment type="caution">
    <text evidence="2">The sequence shown here is derived from an EMBL/GenBank/DDBJ whole genome shotgun (WGS) entry which is preliminary data.</text>
</comment>
<organism evidence="2 3">
    <name type="scientific">Termititenax aidoneus</name>
    <dbReference type="NCBI Taxonomy" id="2218524"/>
    <lineage>
        <taxon>Bacteria</taxon>
        <taxon>Bacillati</taxon>
        <taxon>Candidatus Margulisiibacteriota</taxon>
        <taxon>Candidatus Termititenacia</taxon>
        <taxon>Candidatus Termititenacales</taxon>
        <taxon>Candidatus Termititenacaceae</taxon>
        <taxon>Candidatus Termititenax</taxon>
    </lineage>
</organism>
<evidence type="ECO:0000259" key="1">
    <source>
        <dbReference type="PROSITE" id="PS50222"/>
    </source>
</evidence>
<dbReference type="Proteomes" id="UP000269352">
    <property type="component" value="Unassembled WGS sequence"/>
</dbReference>
<dbReference type="Gene3D" id="1.10.238.10">
    <property type="entry name" value="EF-hand"/>
    <property type="match status" value="1"/>
</dbReference>
<evidence type="ECO:0000313" key="3">
    <source>
        <dbReference type="Proteomes" id="UP000269352"/>
    </source>
</evidence>
<dbReference type="PROSITE" id="PS00018">
    <property type="entry name" value="EF_HAND_1"/>
    <property type="match status" value="1"/>
</dbReference>
<gene>
    <name evidence="2" type="ORF">NO1_0487</name>
</gene>
<reference evidence="2 3" key="1">
    <citation type="journal article" date="2019" name="ISME J.">
        <title>Genome analyses of uncultured TG2/ZB3 bacteria in 'Margulisbacteria' specifically attached to ectosymbiotic spirochetes of protists in the termite gut.</title>
        <authorList>
            <person name="Utami Y.D."/>
            <person name="Kuwahara H."/>
            <person name="Igai K."/>
            <person name="Murakami T."/>
            <person name="Sugaya K."/>
            <person name="Morikawa T."/>
            <person name="Nagura Y."/>
            <person name="Yuki M."/>
            <person name="Deevong P."/>
            <person name="Inoue T."/>
            <person name="Kihara K."/>
            <person name="Lo N."/>
            <person name="Yamada A."/>
            <person name="Ohkuma M."/>
            <person name="Hongoh Y."/>
        </authorList>
    </citation>
    <scope>NUCLEOTIDE SEQUENCE [LARGE SCALE GENOMIC DNA]</scope>
    <source>
        <strain evidence="2">NkOx7-01</strain>
    </source>
</reference>
<evidence type="ECO:0000313" key="2">
    <source>
        <dbReference type="EMBL" id="GBR73033.1"/>
    </source>
</evidence>
<name>A0A388T8U4_TERA1</name>
<dbReference type="InterPro" id="IPR002048">
    <property type="entry name" value="EF_hand_dom"/>
</dbReference>
<dbReference type="InterPro" id="IPR011992">
    <property type="entry name" value="EF-hand-dom_pair"/>
</dbReference>
<sequence length="654" mass="73823">MSINLNSLFHKYDGPGWFNLKNNKLNQREFANLQRDNPEFKSQKFADFDADRDGQISPAEFHYTLAYKSQLNIDKKELRKFDFINIYLPQELNGKDSFVQLLKEAQTYYPGEEASLAVFEQADKKLLAEIARDRRAMLSIIYLLHNPSSVMTDKIRAKFNELYIQIPPQDAESTNELWKAFCGNTTYSDMRFMLSNADLKEDFLHLLNFSRQPMPGLAYLFFREFYSAEDLARLPVTDGEKTALETLRQECQNLTVPNLNPPPPAKPAPITYLERFANAAELQKIVDFRRQPLDPDQKTALVIFNKDDPNGAFGNNDISELIANGYQVCYYEVESDQELENIFANTYNCNTLNGDKQHPIDLVYLGGHGLPTGISFSLGNITADSENLNLTQLANSLAERLSLPPFSEEEIQQLYFNEANPKLLAKLNTFVQQLDAKMLDTTDNAEMQKCSRYCAAGGSVVAFACLNGLGKENTPSMSNSIARTFTEQTVYASTIIARSQNCRMLFDENQNFSGMRYSDNPEDTYVVQNSNLPPILKPENAAAHILDAEAAAQCVLYMSSTAILEKLGLKISAKVDEKNPNNLIHIEYAKQAQAIHNPNTPEQKLEDRGYFNLGGPLVDHIDIVEQPDGSVIIREISKIFGLQLSEIQVFYSAP</sequence>
<dbReference type="SUPFAM" id="SSF47473">
    <property type="entry name" value="EF-hand"/>
    <property type="match status" value="1"/>
</dbReference>
<accession>A0A388T8U4</accession>
<feature type="domain" description="EF-hand" evidence="1">
    <location>
        <begin position="36"/>
        <end position="71"/>
    </location>
</feature>
<proteinExistence type="predicted"/>
<dbReference type="PROSITE" id="PS50222">
    <property type="entry name" value="EF_HAND_2"/>
    <property type="match status" value="1"/>
</dbReference>
<dbReference type="AlphaFoldDB" id="A0A388T8U4"/>
<keyword evidence="3" id="KW-1185">Reference proteome</keyword>
<dbReference type="InterPro" id="IPR018247">
    <property type="entry name" value="EF_Hand_1_Ca_BS"/>
</dbReference>
<dbReference type="GO" id="GO:0005509">
    <property type="term" value="F:calcium ion binding"/>
    <property type="evidence" value="ECO:0007669"/>
    <property type="project" value="InterPro"/>
</dbReference>